<dbReference type="GO" id="GO:0008168">
    <property type="term" value="F:methyltransferase activity"/>
    <property type="evidence" value="ECO:0007669"/>
    <property type="project" value="UniProtKB-KW"/>
</dbReference>
<name>A0A6J4VG97_9BACT</name>
<dbReference type="PANTHER" id="PTHR43464:SF75">
    <property type="entry name" value="METHYLTRANSFERASE TYPE 11"/>
    <property type="match status" value="1"/>
</dbReference>
<dbReference type="EC" id="2.1.1.-" evidence="2"/>
<dbReference type="PANTHER" id="PTHR43464">
    <property type="entry name" value="METHYLTRANSFERASE"/>
    <property type="match status" value="1"/>
</dbReference>
<dbReference type="Pfam" id="PF13649">
    <property type="entry name" value="Methyltransf_25"/>
    <property type="match status" value="1"/>
</dbReference>
<evidence type="ECO:0000259" key="1">
    <source>
        <dbReference type="Pfam" id="PF13649"/>
    </source>
</evidence>
<sequence>MLGAGNVTSAVDPGTPYGHYAPHYDAQGQSRWGESLIDFTLGTLLPRYGRRPRTALDLACGTGSAALLLARAGLATVGLDRSATMLALARAKARAAGVAHAPLNFVRADLRRFAFARPFDLVTCCYDSLNYLLDPADLVSALAAIRQSLSSGGLFVADLTTGRAYDADGDAAAWSLELGDVEYGFSTTWDPSTRIAETVITCATHTVAGARTVHEHHRQRAYEHDEVEEALVASGLRSLGAFAALPLRGPSLEPPGPRTRRLIYVAETAGPRGSRHG</sequence>
<dbReference type="Gene3D" id="3.40.50.150">
    <property type="entry name" value="Vaccinia Virus protein VP39"/>
    <property type="match status" value="1"/>
</dbReference>
<accession>A0A6J4VG97</accession>
<keyword evidence="2" id="KW-0489">Methyltransferase</keyword>
<dbReference type="InterPro" id="IPR041698">
    <property type="entry name" value="Methyltransf_25"/>
</dbReference>
<organism evidence="2">
    <name type="scientific">uncultured Thermomicrobiales bacterium</name>
    <dbReference type="NCBI Taxonomy" id="1645740"/>
    <lineage>
        <taxon>Bacteria</taxon>
        <taxon>Pseudomonadati</taxon>
        <taxon>Thermomicrobiota</taxon>
        <taxon>Thermomicrobia</taxon>
        <taxon>Thermomicrobiales</taxon>
        <taxon>environmental samples</taxon>
    </lineage>
</organism>
<protein>
    <submittedName>
        <fullName evidence="2">Methyltransferase</fullName>
        <ecNumber evidence="2">2.1.1.-</ecNumber>
    </submittedName>
</protein>
<dbReference type="SUPFAM" id="SSF53335">
    <property type="entry name" value="S-adenosyl-L-methionine-dependent methyltransferases"/>
    <property type="match status" value="1"/>
</dbReference>
<gene>
    <name evidence="2" type="ORF">AVDCRST_MAG88-2858</name>
</gene>
<dbReference type="EMBL" id="CADCWM010000691">
    <property type="protein sequence ID" value="CAA9576440.1"/>
    <property type="molecule type" value="Genomic_DNA"/>
</dbReference>
<keyword evidence="2" id="KW-0808">Transferase</keyword>
<dbReference type="Gene3D" id="2.20.25.110">
    <property type="entry name" value="S-adenosyl-L-methionine-dependent methyltransferases"/>
    <property type="match status" value="1"/>
</dbReference>
<reference evidence="2" key="1">
    <citation type="submission" date="2020-02" db="EMBL/GenBank/DDBJ databases">
        <authorList>
            <person name="Meier V. D."/>
        </authorList>
    </citation>
    <scope>NUCLEOTIDE SEQUENCE</scope>
    <source>
        <strain evidence="2">AVDCRST_MAG88</strain>
    </source>
</reference>
<dbReference type="CDD" id="cd02440">
    <property type="entry name" value="AdoMet_MTases"/>
    <property type="match status" value="1"/>
</dbReference>
<evidence type="ECO:0000313" key="2">
    <source>
        <dbReference type="EMBL" id="CAA9576440.1"/>
    </source>
</evidence>
<proteinExistence type="predicted"/>
<feature type="domain" description="Methyltransferase" evidence="1">
    <location>
        <begin position="56"/>
        <end position="153"/>
    </location>
</feature>
<dbReference type="GO" id="GO:0032259">
    <property type="term" value="P:methylation"/>
    <property type="evidence" value="ECO:0007669"/>
    <property type="project" value="UniProtKB-KW"/>
</dbReference>
<dbReference type="InterPro" id="IPR029063">
    <property type="entry name" value="SAM-dependent_MTases_sf"/>
</dbReference>
<dbReference type="AlphaFoldDB" id="A0A6J4VG97"/>